<comment type="caution">
    <text evidence="3">The sequence shown here is derived from an EMBL/GenBank/DDBJ whole genome shotgun (WGS) entry which is preliminary data.</text>
</comment>
<organism evidence="3 4">
    <name type="scientific">Penicillium brevicompactum</name>
    <dbReference type="NCBI Taxonomy" id="5074"/>
    <lineage>
        <taxon>Eukaryota</taxon>
        <taxon>Fungi</taxon>
        <taxon>Dikarya</taxon>
        <taxon>Ascomycota</taxon>
        <taxon>Pezizomycotina</taxon>
        <taxon>Eurotiomycetes</taxon>
        <taxon>Eurotiomycetidae</taxon>
        <taxon>Eurotiales</taxon>
        <taxon>Aspergillaceae</taxon>
        <taxon>Penicillium</taxon>
    </lineage>
</organism>
<dbReference type="InterPro" id="IPR013083">
    <property type="entry name" value="Znf_RING/FYVE/PHD"/>
</dbReference>
<dbReference type="PANTHER" id="PTHR21540:SF0">
    <property type="entry name" value="PHD FAMILY PROTEIN"/>
    <property type="match status" value="1"/>
</dbReference>
<protein>
    <recommendedName>
        <fullName evidence="2">RING-type domain-containing protein</fullName>
    </recommendedName>
</protein>
<evidence type="ECO:0000259" key="2">
    <source>
        <dbReference type="Pfam" id="PF13639"/>
    </source>
</evidence>
<feature type="region of interest" description="Disordered" evidence="1">
    <location>
        <begin position="187"/>
        <end position="227"/>
    </location>
</feature>
<dbReference type="GO" id="GO:0061630">
    <property type="term" value="F:ubiquitin protein ligase activity"/>
    <property type="evidence" value="ECO:0007669"/>
    <property type="project" value="InterPro"/>
</dbReference>
<feature type="domain" description="RING-type" evidence="2">
    <location>
        <begin position="345"/>
        <end position="373"/>
    </location>
</feature>
<name>A0A9W9R7T2_PENBR</name>
<proteinExistence type="predicted"/>
<feature type="compositionally biased region" description="Basic and acidic residues" evidence="1">
    <location>
        <begin position="157"/>
        <end position="169"/>
    </location>
</feature>
<sequence length="385" mass="42545">MPSRHSSIPLSSSLPLSEIIELQPEEEPWCAGYAPSQGRRCHARTNAYGRNSAMKLLEKGTERLRAGRSLDTLLEDLAPHVLCTRFHQNQASTLTSRWKRKVRAYLDSQIPSVPSTPSTRTARLPSIPSTASTRTTRLTSTPSVPSTRTTRLSSRHSPSETPEREIDERTALLRKLSETLEELRRLDAVEVDEEHSTSSRAPRETESSSRTASPGFTESTLRRPPSQESYIARAVQRGSTESIVVQMATAVPRLTQAQVGSTSVTPVPRQTSVSPTVASVSSSTLSRVNRRKVEGNCGICLCDMHTPQQSMNTADAEVTGNENNENNDDGDDDREDDDRGDELTWCKARCGVNFHKGCIDQWLARARTCPACRSNWEGLDAVEQT</sequence>
<dbReference type="EMBL" id="JAPZBQ010000001">
    <property type="protein sequence ID" value="KAJ5352348.1"/>
    <property type="molecule type" value="Genomic_DNA"/>
</dbReference>
<feature type="region of interest" description="Disordered" evidence="1">
    <location>
        <begin position="312"/>
        <end position="338"/>
    </location>
</feature>
<reference evidence="3" key="1">
    <citation type="submission" date="2022-12" db="EMBL/GenBank/DDBJ databases">
        <authorList>
            <person name="Petersen C."/>
        </authorList>
    </citation>
    <scope>NUCLEOTIDE SEQUENCE</scope>
    <source>
        <strain evidence="3">IBT 35673</strain>
    </source>
</reference>
<evidence type="ECO:0000313" key="3">
    <source>
        <dbReference type="EMBL" id="KAJ5352348.1"/>
    </source>
</evidence>
<feature type="region of interest" description="Disordered" evidence="1">
    <location>
        <begin position="110"/>
        <end position="169"/>
    </location>
</feature>
<dbReference type="Pfam" id="PF13639">
    <property type="entry name" value="zf-RING_2"/>
    <property type="match status" value="1"/>
</dbReference>
<dbReference type="SUPFAM" id="SSF57850">
    <property type="entry name" value="RING/U-box"/>
    <property type="match status" value="1"/>
</dbReference>
<dbReference type="AlphaFoldDB" id="A0A9W9R7T2"/>
<dbReference type="InterPro" id="IPR001841">
    <property type="entry name" value="Znf_RING"/>
</dbReference>
<feature type="compositionally biased region" description="Polar residues" evidence="1">
    <location>
        <begin position="110"/>
        <end position="121"/>
    </location>
</feature>
<evidence type="ECO:0000256" key="1">
    <source>
        <dbReference type="SAM" id="MobiDB-lite"/>
    </source>
</evidence>
<evidence type="ECO:0000313" key="4">
    <source>
        <dbReference type="Proteomes" id="UP001147695"/>
    </source>
</evidence>
<dbReference type="Proteomes" id="UP001147695">
    <property type="component" value="Unassembled WGS sequence"/>
</dbReference>
<feature type="compositionally biased region" description="Acidic residues" evidence="1">
    <location>
        <begin position="325"/>
        <end position="338"/>
    </location>
</feature>
<accession>A0A9W9R7T2</accession>
<dbReference type="PANTHER" id="PTHR21540">
    <property type="entry name" value="RING FINGER AND SWIM DOMAIN-CONTAINING PROTEIN 2"/>
    <property type="match status" value="1"/>
</dbReference>
<dbReference type="Gene3D" id="3.30.40.10">
    <property type="entry name" value="Zinc/RING finger domain, C3HC4 (zinc finger)"/>
    <property type="match status" value="1"/>
</dbReference>
<gene>
    <name evidence="3" type="ORF">N7452_001322</name>
</gene>
<dbReference type="InterPro" id="IPR039903">
    <property type="entry name" value="Zswim2"/>
</dbReference>
<feature type="compositionally biased region" description="Basic and acidic residues" evidence="1">
    <location>
        <begin position="187"/>
        <end position="207"/>
    </location>
</feature>
<reference evidence="3" key="2">
    <citation type="journal article" date="2023" name="IMA Fungus">
        <title>Comparative genomic study of the Penicillium genus elucidates a diverse pangenome and 15 lateral gene transfer events.</title>
        <authorList>
            <person name="Petersen C."/>
            <person name="Sorensen T."/>
            <person name="Nielsen M.R."/>
            <person name="Sondergaard T.E."/>
            <person name="Sorensen J.L."/>
            <person name="Fitzpatrick D.A."/>
            <person name="Frisvad J.C."/>
            <person name="Nielsen K.L."/>
        </authorList>
    </citation>
    <scope>NUCLEOTIDE SEQUENCE</scope>
    <source>
        <strain evidence="3">IBT 35673</strain>
    </source>
</reference>
<feature type="compositionally biased region" description="Low complexity" evidence="1">
    <location>
        <begin position="128"/>
        <end position="156"/>
    </location>
</feature>
<feature type="compositionally biased region" description="Polar residues" evidence="1">
    <location>
        <begin position="208"/>
        <end position="219"/>
    </location>
</feature>